<organism evidence="1 2">
    <name type="scientific">Streptomyces typhae</name>
    <dbReference type="NCBI Taxonomy" id="2681492"/>
    <lineage>
        <taxon>Bacteria</taxon>
        <taxon>Bacillati</taxon>
        <taxon>Actinomycetota</taxon>
        <taxon>Actinomycetes</taxon>
        <taxon>Kitasatosporales</taxon>
        <taxon>Streptomycetaceae</taxon>
        <taxon>Streptomyces</taxon>
    </lineage>
</organism>
<evidence type="ECO:0000313" key="2">
    <source>
        <dbReference type="Proteomes" id="UP000483802"/>
    </source>
</evidence>
<dbReference type="InterPro" id="IPR006311">
    <property type="entry name" value="TAT_signal"/>
</dbReference>
<protein>
    <submittedName>
        <fullName evidence="1">Uncharacterized protein</fullName>
    </submittedName>
</protein>
<comment type="caution">
    <text evidence="1">The sequence shown here is derived from an EMBL/GenBank/DDBJ whole genome shotgun (WGS) entry which is preliminary data.</text>
</comment>
<dbReference type="EMBL" id="WPNZ01000004">
    <property type="protein sequence ID" value="MVO85045.1"/>
    <property type="molecule type" value="Genomic_DNA"/>
</dbReference>
<dbReference type="AlphaFoldDB" id="A0A6L6WRZ3"/>
<name>A0A6L6WRZ3_9ACTN</name>
<keyword evidence="2" id="KW-1185">Reference proteome</keyword>
<dbReference type="RefSeq" id="WP_157165123.1">
    <property type="nucleotide sequence ID" value="NZ_WPNZ01000004.1"/>
</dbReference>
<accession>A0A6L6WRZ3</accession>
<reference evidence="1 2" key="1">
    <citation type="submission" date="2019-11" db="EMBL/GenBank/DDBJ databases">
        <title>Streptomyces typhae sp. nov., a novel endophytic actinomycete isolated from the root of cattail pollen (Typha angustifolia L.).</title>
        <authorList>
            <person name="Peng C."/>
        </authorList>
    </citation>
    <scope>NUCLEOTIDE SEQUENCE [LARGE SCALE GENOMIC DNA]</scope>
    <source>
        <strain evidence="2">p1417</strain>
    </source>
</reference>
<dbReference type="SUPFAM" id="SSF89372">
    <property type="entry name" value="Fucose-specific lectin"/>
    <property type="match status" value="2"/>
</dbReference>
<dbReference type="Proteomes" id="UP000483802">
    <property type="component" value="Unassembled WGS sequence"/>
</dbReference>
<proteinExistence type="predicted"/>
<evidence type="ECO:0000313" key="1">
    <source>
        <dbReference type="EMBL" id="MVO85045.1"/>
    </source>
</evidence>
<sequence>MKASQARALRTPTALSRRQALGLGAAAVAAAGVPGLAAPEAYGLPRARARASDGGTYSDGSTYMAWRGLGGDQRIFWNGVRNDGGWTGPQPVPGAFTSGGVALAGPSGGALHMAWKGVEGDERIFWNRLDGTTWTGPEPVPGALTKVGPALAPYAGVLMAWRGLGGDQRVWWNSRFGRWTAPQVVPGALTGFGPALAVDHIGTYGVPRMAWRGADADERIWWNTYRGGDSGTNDWTGPQPVPGALTSAGVALAGPPGGGLHMAWKGAGGDERIWWSRLHAGSTAWTAPQPVPGALSSVGPALAVYSGSVYMTWKGAGGDERIWWSRFPATTWTPPQPVDGAFTAFRPALATIGN</sequence>
<dbReference type="PROSITE" id="PS51318">
    <property type="entry name" value="TAT"/>
    <property type="match status" value="1"/>
</dbReference>
<gene>
    <name evidence="1" type="ORF">GPA10_09810</name>
</gene>